<proteinExistence type="predicted"/>
<dbReference type="Proteomes" id="UP000027451">
    <property type="component" value="Unassembled WGS sequence"/>
</dbReference>
<dbReference type="AlphaFoldDB" id="A0A656QJV4"/>
<protein>
    <submittedName>
        <fullName evidence="1">Alpha/beta hydrolase</fullName>
    </submittedName>
</protein>
<comment type="caution">
    <text evidence="1">The sequence shown here is derived from an EMBL/GenBank/DDBJ whole genome shotgun (WGS) entry which is preliminary data.</text>
</comment>
<name>A0A656QJV4_9BURK</name>
<evidence type="ECO:0000313" key="1">
    <source>
        <dbReference type="EMBL" id="KDR28847.1"/>
    </source>
</evidence>
<organism evidence="1 2">
    <name type="scientific">Caballeronia zhejiangensis</name>
    <dbReference type="NCBI Taxonomy" id="871203"/>
    <lineage>
        <taxon>Bacteria</taxon>
        <taxon>Pseudomonadati</taxon>
        <taxon>Pseudomonadota</taxon>
        <taxon>Betaproteobacteria</taxon>
        <taxon>Burkholderiales</taxon>
        <taxon>Burkholderiaceae</taxon>
        <taxon>Caballeronia</taxon>
    </lineage>
</organism>
<dbReference type="EMBL" id="JFHD01000016">
    <property type="protein sequence ID" value="KDR28847.1"/>
    <property type="molecule type" value="Genomic_DNA"/>
</dbReference>
<sequence length="190" mass="21208">MMDRRMNAPTILMVPGLRDHVEDHWQTHYANAHDNVRTVPPLQRDKLDRSARVAALDAALAQIDGPVVLVAHSAGVMISVHWAQRHRREIQGALFVTPPDFDSPLPEGYPSADELELHGWLPTPRERLPFPCVVAASHDDPLARFERVAGMAHDWGARLADLGRVGHMNPASGFGLWRDAGRYIAEITER</sequence>
<evidence type="ECO:0000313" key="2">
    <source>
        <dbReference type="Proteomes" id="UP000027451"/>
    </source>
</evidence>
<keyword evidence="2" id="KW-1185">Reference proteome</keyword>
<reference evidence="1 2" key="1">
    <citation type="submission" date="2014-03" db="EMBL/GenBank/DDBJ databases">
        <title>Draft Genome Sequences of Four Burkholderia Strains.</title>
        <authorList>
            <person name="Liu X.Y."/>
            <person name="Li C.X."/>
            <person name="Xu J.H."/>
        </authorList>
    </citation>
    <scope>NUCLEOTIDE SEQUENCE [LARGE SCALE GENOMIC DNA]</scope>
    <source>
        <strain evidence="1 2">OP-1</strain>
    </source>
</reference>
<dbReference type="InterPro" id="IPR029058">
    <property type="entry name" value="AB_hydrolase_fold"/>
</dbReference>
<dbReference type="Gene3D" id="3.40.50.1820">
    <property type="entry name" value="alpha/beta hydrolase"/>
    <property type="match status" value="1"/>
</dbReference>
<keyword evidence="1" id="KW-0378">Hydrolase</keyword>
<dbReference type="GO" id="GO:0016787">
    <property type="term" value="F:hydrolase activity"/>
    <property type="evidence" value="ECO:0007669"/>
    <property type="project" value="UniProtKB-KW"/>
</dbReference>
<accession>A0A656QJV4</accession>
<dbReference type="InterPro" id="IPR010662">
    <property type="entry name" value="RBBP9/YdeN"/>
</dbReference>
<gene>
    <name evidence="1" type="ORF">BG60_09610</name>
</gene>
<dbReference type="SUPFAM" id="SSF53474">
    <property type="entry name" value="alpha/beta-Hydrolases"/>
    <property type="match status" value="1"/>
</dbReference>
<dbReference type="Pfam" id="PF06821">
    <property type="entry name" value="Ser_hydrolase"/>
    <property type="match status" value="1"/>
</dbReference>